<dbReference type="Gene3D" id="3.40.190.10">
    <property type="entry name" value="Periplasmic binding protein-like II"/>
    <property type="match status" value="2"/>
</dbReference>
<dbReference type="PANTHER" id="PTHR43649">
    <property type="entry name" value="ARABINOSE-BINDING PROTEIN-RELATED"/>
    <property type="match status" value="1"/>
</dbReference>
<accession>Q21D60</accession>
<sequence length="434" mass="47371">MRAALALGLLGLAGSSPAHAVIEVAWWHAMSGQLKLRLEQLAADFNASQTEFRIAPSYKGNYTETVTAAIFAFRSHSQPAIVQVNEIGTATMMAAKGAVYPVFELMRDEQEAFSPAAYLPAVTGYYTDIDGNMLSFPFNASTPILYYNKSLFRKAGLDPEQPPKTWPEVGAAAKRLLAAGAACGFTTSWPSWINIENFSAYHNLPLATQSNGLGGLDAVLTFDNPTVARHIAQLAEWQTSKAFDYSGRATTAEPRFQRGDCAIFLGSSATRADILANAKFEVGFGMLPYWPDVAGAPQNTMIGGATLWVLRGRPSEEYRGVAKFFGYLSQPEIQAAWHQNTGYLPITRAAYELTRAQGFYDRNPGTAISIEQITLKMPTENSRGLRLGSFVLIRDVIEDELEQAFSGKKSAKAALGSAVERGNRLLRQFERANP</sequence>
<dbReference type="EMBL" id="CP000301">
    <property type="protein sequence ID" value="ABD85676.1"/>
    <property type="molecule type" value="Genomic_DNA"/>
</dbReference>
<feature type="signal peptide" evidence="9">
    <location>
        <begin position="1"/>
        <end position="20"/>
    </location>
</feature>
<dbReference type="PANTHER" id="PTHR43649:SF31">
    <property type="entry name" value="SN-GLYCEROL-3-PHOSPHATE-BINDING PERIPLASMIC PROTEIN UGPB"/>
    <property type="match status" value="1"/>
</dbReference>
<evidence type="ECO:0000256" key="5">
    <source>
        <dbReference type="ARBA" id="ARBA00022448"/>
    </source>
</evidence>
<reference evidence="10" key="1">
    <citation type="submission" date="2006-03" db="EMBL/GenBank/DDBJ databases">
        <title>Complete sequence of Rhodopseudomonas palustris BisB18.</title>
        <authorList>
            <consortium name="US DOE Joint Genome Institute"/>
            <person name="Copeland A."/>
            <person name="Lucas S."/>
            <person name="Lapidus A."/>
            <person name="Barry K."/>
            <person name="Detter J.C."/>
            <person name="Glavina del Rio T."/>
            <person name="Hammon N."/>
            <person name="Israni S."/>
            <person name="Dalin E."/>
            <person name="Tice H."/>
            <person name="Pitluck S."/>
            <person name="Chain P."/>
            <person name="Malfatti S."/>
            <person name="Shin M."/>
            <person name="Vergez L."/>
            <person name="Schmutz J."/>
            <person name="Larimer F."/>
            <person name="Land M."/>
            <person name="Hauser L."/>
            <person name="Pelletier D.A."/>
            <person name="Kyrpides N."/>
            <person name="Anderson I."/>
            <person name="Oda Y."/>
            <person name="Harwood C.S."/>
            <person name="Richardson P."/>
        </authorList>
    </citation>
    <scope>NUCLEOTIDE SEQUENCE [LARGE SCALE GENOMIC DNA]</scope>
    <source>
        <strain evidence="10">BisB18</strain>
    </source>
</reference>
<gene>
    <name evidence="10" type="ordered locus">RPC_0097</name>
</gene>
<feature type="chain" id="PRO_5004200305" description="sn-glycerol-3-phosphate-binding periplasmic protein UgpB" evidence="9">
    <location>
        <begin position="21"/>
        <end position="434"/>
    </location>
</feature>
<dbReference type="RefSeq" id="WP_011470584.1">
    <property type="nucleotide sequence ID" value="NC_007925.1"/>
</dbReference>
<dbReference type="Pfam" id="PF13416">
    <property type="entry name" value="SBP_bac_8"/>
    <property type="match status" value="1"/>
</dbReference>
<dbReference type="GO" id="GO:0042597">
    <property type="term" value="C:periplasmic space"/>
    <property type="evidence" value="ECO:0007669"/>
    <property type="project" value="UniProtKB-SubCell"/>
</dbReference>
<comment type="similarity">
    <text evidence="2">Belongs to the bacterial solute-binding protein 1 family.</text>
</comment>
<dbReference type="SUPFAM" id="SSF53850">
    <property type="entry name" value="Periplasmic binding protein-like II"/>
    <property type="match status" value="1"/>
</dbReference>
<keyword evidence="7" id="KW-0574">Periplasm</keyword>
<evidence type="ECO:0000313" key="10">
    <source>
        <dbReference type="EMBL" id="ABD85676.1"/>
    </source>
</evidence>
<evidence type="ECO:0000256" key="3">
    <source>
        <dbReference type="ARBA" id="ARBA00011557"/>
    </source>
</evidence>
<comment type="subcellular location">
    <subcellularLocation>
        <location evidence="1">Periplasm</location>
    </subcellularLocation>
</comment>
<evidence type="ECO:0000256" key="8">
    <source>
        <dbReference type="ARBA" id="ARBA00034473"/>
    </source>
</evidence>
<comment type="subunit">
    <text evidence="3">The complex is composed of two ATP-binding proteins (UgpC), two transmembrane proteins (UgpA and UgpE) and a solute-binding protein (UgpB).</text>
</comment>
<comment type="function">
    <text evidence="8">Part of the ABC transporter complex UgpBAEC involved in sn-glycerol-3-phosphate (G3P) import. Binds G3P.</text>
</comment>
<evidence type="ECO:0000256" key="6">
    <source>
        <dbReference type="ARBA" id="ARBA00022729"/>
    </source>
</evidence>
<dbReference type="InterPro" id="IPR050490">
    <property type="entry name" value="Bact_solute-bd_prot1"/>
</dbReference>
<evidence type="ECO:0000256" key="7">
    <source>
        <dbReference type="ARBA" id="ARBA00022764"/>
    </source>
</evidence>
<dbReference type="CDD" id="cd14748">
    <property type="entry name" value="PBP2_UgpB"/>
    <property type="match status" value="1"/>
</dbReference>
<protein>
    <recommendedName>
        <fullName evidence="4">sn-glycerol-3-phosphate-binding periplasmic protein UgpB</fullName>
    </recommendedName>
</protein>
<proteinExistence type="inferred from homology"/>
<evidence type="ECO:0000256" key="4">
    <source>
        <dbReference type="ARBA" id="ARBA00017470"/>
    </source>
</evidence>
<dbReference type="AlphaFoldDB" id="Q21D60"/>
<keyword evidence="5" id="KW-0813">Transport</keyword>
<dbReference type="eggNOG" id="COG1653">
    <property type="taxonomic scope" value="Bacteria"/>
</dbReference>
<dbReference type="KEGG" id="rpc:RPC_0097"/>
<dbReference type="HOGENOM" id="CLU_031285_3_0_5"/>
<dbReference type="InterPro" id="IPR006059">
    <property type="entry name" value="SBP"/>
</dbReference>
<evidence type="ECO:0000256" key="1">
    <source>
        <dbReference type="ARBA" id="ARBA00004418"/>
    </source>
</evidence>
<keyword evidence="6 9" id="KW-0732">Signal</keyword>
<evidence type="ECO:0000256" key="2">
    <source>
        <dbReference type="ARBA" id="ARBA00008520"/>
    </source>
</evidence>
<organism evidence="10">
    <name type="scientific">Rhodopseudomonas palustris (strain BisB18)</name>
    <dbReference type="NCBI Taxonomy" id="316056"/>
    <lineage>
        <taxon>Bacteria</taxon>
        <taxon>Pseudomonadati</taxon>
        <taxon>Pseudomonadota</taxon>
        <taxon>Alphaproteobacteria</taxon>
        <taxon>Hyphomicrobiales</taxon>
        <taxon>Nitrobacteraceae</taxon>
        <taxon>Rhodopseudomonas</taxon>
    </lineage>
</organism>
<dbReference type="NCBIfam" id="NF008211">
    <property type="entry name" value="PRK10974.1"/>
    <property type="match status" value="1"/>
</dbReference>
<dbReference type="STRING" id="316056.RPC_0097"/>
<evidence type="ECO:0000256" key="9">
    <source>
        <dbReference type="SAM" id="SignalP"/>
    </source>
</evidence>
<name>Q21D60_RHOPB</name>